<feature type="coiled-coil region" evidence="1">
    <location>
        <begin position="48"/>
        <end position="96"/>
    </location>
</feature>
<dbReference type="OrthoDB" id="6410656at2759"/>
<dbReference type="Bgee" id="ENSACLG00000025482">
    <property type="expression patterns" value="Expressed in ovary and 7 other cell types or tissues"/>
</dbReference>
<protein>
    <recommendedName>
        <fullName evidence="4">Ribosome binding protein 1</fullName>
    </recommendedName>
</protein>
<evidence type="ECO:0008006" key="4">
    <source>
        <dbReference type="Google" id="ProtNLM"/>
    </source>
</evidence>
<evidence type="ECO:0000313" key="2">
    <source>
        <dbReference type="Ensembl" id="ENSACLP00000037664.2"/>
    </source>
</evidence>
<evidence type="ECO:0000313" key="3">
    <source>
        <dbReference type="Proteomes" id="UP000265100"/>
    </source>
</evidence>
<organism evidence="2 3">
    <name type="scientific">Astatotilapia calliptera</name>
    <name type="common">Eastern happy</name>
    <name type="synonym">Chromis callipterus</name>
    <dbReference type="NCBI Taxonomy" id="8154"/>
    <lineage>
        <taxon>Eukaryota</taxon>
        <taxon>Metazoa</taxon>
        <taxon>Chordata</taxon>
        <taxon>Craniata</taxon>
        <taxon>Vertebrata</taxon>
        <taxon>Euteleostomi</taxon>
        <taxon>Actinopterygii</taxon>
        <taxon>Neopterygii</taxon>
        <taxon>Teleostei</taxon>
        <taxon>Neoteleostei</taxon>
        <taxon>Acanthomorphata</taxon>
        <taxon>Ovalentaria</taxon>
        <taxon>Cichlomorphae</taxon>
        <taxon>Cichliformes</taxon>
        <taxon>Cichlidae</taxon>
        <taxon>African cichlids</taxon>
        <taxon>Pseudocrenilabrinae</taxon>
        <taxon>Haplochromini</taxon>
        <taxon>Astatotilapia</taxon>
    </lineage>
</organism>
<name>A0A3P8R847_ASTCA</name>
<dbReference type="InterPro" id="IPR040248">
    <property type="entry name" value="RRBP1"/>
</dbReference>
<dbReference type="GeneTree" id="ENSGT00940000158015"/>
<sequence length="445" mass="50702">KMPRAPDPKDISMVFSEGEAHRLIEILSEKVGIIQDTWHKATQKGDPVAMLKKQLDEREKQLAAEQEDASAVKNRLRELTKELSAEKAKVASVETRLSSQLSKREQEMVALQARMQASYQDHVAQTQRLNAKILSLQDQLEKGPNAQLARLQQENSILRDALNQATSQAESKQNAELAKLRQECAKLTKELGEKTESVLADENIRKGLEAKVSAAEKELSQFQTSHAEKEQALQRKLEEVCEELRTTQSRNGSLQATLDKAQQDSGTLSVFISTEFQVRVKKLEAELKERSAQVDAFTVQLEETKKEKRQLEQQVASINSLLEASQNKKEEDNKQVKELLEKLKEGEESHGSLQAECEQYRTVLAETEGMLKHLQKSVEEEELVWKSKMANSEEQLKELKEQMMLLEAQLEKQTDSHLISEEMEQVHKQLRSLAGLLELYYIYIK</sequence>
<dbReference type="PANTHER" id="PTHR18939:SF4">
    <property type="entry name" value="RIBOSOME-BINDING PROTEIN 1"/>
    <property type="match status" value="1"/>
</dbReference>
<dbReference type="Ensembl" id="ENSACLT00000038548.2">
    <property type="protein sequence ID" value="ENSACLP00000037664.2"/>
    <property type="gene ID" value="ENSACLG00000025482.2"/>
</dbReference>
<dbReference type="Proteomes" id="UP000265100">
    <property type="component" value="Chromosome 13"/>
</dbReference>
<reference evidence="2" key="1">
    <citation type="submission" date="2018-05" db="EMBL/GenBank/DDBJ databases">
        <authorList>
            <person name="Datahose"/>
        </authorList>
    </citation>
    <scope>NUCLEOTIDE SEQUENCE</scope>
</reference>
<accession>A0A3P8R847</accession>
<dbReference type="GO" id="GO:0005789">
    <property type="term" value="C:endoplasmic reticulum membrane"/>
    <property type="evidence" value="ECO:0007669"/>
    <property type="project" value="TreeGrafter"/>
</dbReference>
<reference evidence="2" key="3">
    <citation type="submission" date="2025-09" db="UniProtKB">
        <authorList>
            <consortium name="Ensembl"/>
        </authorList>
    </citation>
    <scope>IDENTIFICATION</scope>
</reference>
<keyword evidence="3" id="KW-1185">Reference proteome</keyword>
<reference evidence="2" key="2">
    <citation type="submission" date="2025-08" db="UniProtKB">
        <authorList>
            <consortium name="Ensembl"/>
        </authorList>
    </citation>
    <scope>IDENTIFICATION</scope>
</reference>
<dbReference type="AlphaFoldDB" id="A0A3P8R847"/>
<keyword evidence="1" id="KW-0175">Coiled coil</keyword>
<evidence type="ECO:0000256" key="1">
    <source>
        <dbReference type="SAM" id="Coils"/>
    </source>
</evidence>
<feature type="coiled-coil region" evidence="1">
    <location>
        <begin position="148"/>
        <end position="416"/>
    </location>
</feature>
<proteinExistence type="predicted"/>
<dbReference type="PANTHER" id="PTHR18939">
    <property type="entry name" value="RIBOSOME BINDING PROTEIN-1"/>
    <property type="match status" value="1"/>
</dbReference>